<protein>
    <submittedName>
        <fullName evidence="1">Uncharacterized protein</fullName>
    </submittedName>
</protein>
<dbReference type="EMBL" id="MU251477">
    <property type="protein sequence ID" value="KAG9234062.1"/>
    <property type="molecule type" value="Genomic_DNA"/>
</dbReference>
<reference evidence="1" key="1">
    <citation type="journal article" date="2021" name="IMA Fungus">
        <title>Genomic characterization of three marine fungi, including Emericellopsis atlantica sp. nov. with signatures of a generalist lifestyle and marine biomass degradation.</title>
        <authorList>
            <person name="Hagestad O.C."/>
            <person name="Hou L."/>
            <person name="Andersen J.H."/>
            <person name="Hansen E.H."/>
            <person name="Altermark B."/>
            <person name="Li C."/>
            <person name="Kuhnert E."/>
            <person name="Cox R.J."/>
            <person name="Crous P.W."/>
            <person name="Spatafora J.W."/>
            <person name="Lail K."/>
            <person name="Amirebrahimi M."/>
            <person name="Lipzen A."/>
            <person name="Pangilinan J."/>
            <person name="Andreopoulos W."/>
            <person name="Hayes R.D."/>
            <person name="Ng V."/>
            <person name="Grigoriev I.V."/>
            <person name="Jackson S.A."/>
            <person name="Sutton T.D.S."/>
            <person name="Dobson A.D.W."/>
            <person name="Rama T."/>
        </authorList>
    </citation>
    <scope>NUCLEOTIDE SEQUENCE</scope>
    <source>
        <strain evidence="1">TRa018bII</strain>
    </source>
</reference>
<keyword evidence="2" id="KW-1185">Reference proteome</keyword>
<name>A0A9P7YIZ5_9HELO</name>
<dbReference type="Proteomes" id="UP000824998">
    <property type="component" value="Unassembled WGS sequence"/>
</dbReference>
<gene>
    <name evidence="1" type="ORF">BJ875DRAFT_352163</name>
</gene>
<evidence type="ECO:0000313" key="1">
    <source>
        <dbReference type="EMBL" id="KAG9234062.1"/>
    </source>
</evidence>
<dbReference type="OrthoDB" id="3535086at2759"/>
<proteinExistence type="predicted"/>
<feature type="non-terminal residue" evidence="1">
    <location>
        <position position="1"/>
    </location>
</feature>
<sequence>SYRPRSQIEAMPPTASFVPRVILDPAKRHPVFFTERLKKAPNGVTAGLGTGVSKGYVWEGGVRRE</sequence>
<dbReference type="AlphaFoldDB" id="A0A9P7YIZ5"/>
<accession>A0A9P7YIZ5</accession>
<feature type="non-terminal residue" evidence="1">
    <location>
        <position position="65"/>
    </location>
</feature>
<organism evidence="1 2">
    <name type="scientific">Amylocarpus encephaloides</name>
    <dbReference type="NCBI Taxonomy" id="45428"/>
    <lineage>
        <taxon>Eukaryota</taxon>
        <taxon>Fungi</taxon>
        <taxon>Dikarya</taxon>
        <taxon>Ascomycota</taxon>
        <taxon>Pezizomycotina</taxon>
        <taxon>Leotiomycetes</taxon>
        <taxon>Helotiales</taxon>
        <taxon>Helotiales incertae sedis</taxon>
        <taxon>Amylocarpus</taxon>
    </lineage>
</organism>
<evidence type="ECO:0000313" key="2">
    <source>
        <dbReference type="Proteomes" id="UP000824998"/>
    </source>
</evidence>
<comment type="caution">
    <text evidence="1">The sequence shown here is derived from an EMBL/GenBank/DDBJ whole genome shotgun (WGS) entry which is preliminary data.</text>
</comment>